<dbReference type="InterPro" id="IPR035986">
    <property type="entry name" value="PKD_dom_sf"/>
</dbReference>
<name>A0A841HI99_9GAMM</name>
<evidence type="ECO:0000256" key="4">
    <source>
        <dbReference type="SAM" id="SignalP"/>
    </source>
</evidence>
<keyword evidence="1 3" id="KW-0479">Metal-binding</keyword>
<dbReference type="Pfam" id="PF22352">
    <property type="entry name" value="K319L-like_PKD"/>
    <property type="match status" value="1"/>
</dbReference>
<keyword evidence="4" id="KW-0732">Signal</keyword>
<dbReference type="InterPro" id="IPR009056">
    <property type="entry name" value="Cyt_c-like_dom"/>
</dbReference>
<keyword evidence="7" id="KW-1185">Reference proteome</keyword>
<dbReference type="GO" id="GO:0020037">
    <property type="term" value="F:heme binding"/>
    <property type="evidence" value="ECO:0007669"/>
    <property type="project" value="InterPro"/>
</dbReference>
<evidence type="ECO:0000256" key="2">
    <source>
        <dbReference type="ARBA" id="ARBA00023004"/>
    </source>
</evidence>
<dbReference type="Gene3D" id="2.60.40.10">
    <property type="entry name" value="Immunoglobulins"/>
    <property type="match status" value="2"/>
</dbReference>
<gene>
    <name evidence="6" type="ORF">HNQ60_000866</name>
</gene>
<dbReference type="EMBL" id="JACHHZ010000001">
    <property type="protein sequence ID" value="MBB6092020.1"/>
    <property type="molecule type" value="Genomic_DNA"/>
</dbReference>
<comment type="caution">
    <text evidence="6">The sequence shown here is derived from an EMBL/GenBank/DDBJ whole genome shotgun (WGS) entry which is preliminary data.</text>
</comment>
<feature type="domain" description="Cytochrome c" evidence="5">
    <location>
        <begin position="484"/>
        <end position="585"/>
    </location>
</feature>
<reference evidence="6 7" key="1">
    <citation type="submission" date="2020-08" db="EMBL/GenBank/DDBJ databases">
        <title>Genomic Encyclopedia of Type Strains, Phase IV (KMG-IV): sequencing the most valuable type-strain genomes for metagenomic binning, comparative biology and taxonomic classification.</title>
        <authorList>
            <person name="Goeker M."/>
        </authorList>
    </citation>
    <scope>NUCLEOTIDE SEQUENCE [LARGE SCALE GENOMIC DNA]</scope>
    <source>
        <strain evidence="6 7">DSM 26723</strain>
    </source>
</reference>
<evidence type="ECO:0000313" key="7">
    <source>
        <dbReference type="Proteomes" id="UP000588068"/>
    </source>
</evidence>
<accession>A0A841HI99</accession>
<dbReference type="CDD" id="cd00146">
    <property type="entry name" value="PKD"/>
    <property type="match status" value="1"/>
</dbReference>
<feature type="signal peptide" evidence="4">
    <location>
        <begin position="1"/>
        <end position="24"/>
    </location>
</feature>
<dbReference type="InterPro" id="IPR013783">
    <property type="entry name" value="Ig-like_fold"/>
</dbReference>
<evidence type="ECO:0000313" key="6">
    <source>
        <dbReference type="EMBL" id="MBB6092020.1"/>
    </source>
</evidence>
<dbReference type="RefSeq" id="WP_184329782.1">
    <property type="nucleotide sequence ID" value="NZ_JACHHZ010000001.1"/>
</dbReference>
<dbReference type="PROSITE" id="PS51007">
    <property type="entry name" value="CYTC"/>
    <property type="match status" value="1"/>
</dbReference>
<evidence type="ECO:0000256" key="1">
    <source>
        <dbReference type="ARBA" id="ARBA00022723"/>
    </source>
</evidence>
<feature type="chain" id="PRO_5032786735" evidence="4">
    <location>
        <begin position="25"/>
        <end position="1170"/>
    </location>
</feature>
<dbReference type="Proteomes" id="UP000588068">
    <property type="component" value="Unassembled WGS sequence"/>
</dbReference>
<proteinExistence type="predicted"/>
<keyword evidence="3" id="KW-0349">Heme</keyword>
<dbReference type="GO" id="GO:0046872">
    <property type="term" value="F:metal ion binding"/>
    <property type="evidence" value="ECO:0007669"/>
    <property type="project" value="UniProtKB-KW"/>
</dbReference>
<sequence>MSLRICRATTVCLAAWLAACSGLSDVGNQEKDDAPPIADAVVLNQPYSKDAAGKVTTRVRSGAEVFLSGNDSDGVVVPVLKLEWTLVTTGAVANQVQLVDRNSTTVSFKAPQVTADTTLQFRLTVTDSNGATDQADVDVTVVAVADPDRFLTHLQAPQKFTLVAVADSTTALTADVPFDIRMQRTISYIDLRGLQRTATPPAETLRGTWLATEGAGASCDDYQNPRFSVELPKLDVNAISAAVRADRNRTASELPDLSRIDSATTEVSLSITQTGAALPAGRQALLCIRDASGNLLPDTAQQSLTGKPPMTGSFLSSVAVNADRLMGDLTGPAGRTIDTRDSAQKYYDTIDDPVAAQRKRSFLGWLKENGFIGADATSLQWSQVEAGSTAHAVYVNNFDLGFGRDMYARRFDCVNPRSTTGECVASVVVNYSSMENAAKKLDPILAVAMEYTVTPYSQGKKVVKFYTYAPNETSGDFDQIHSVDLDGRGEKFMPGACTICHGGTPQGIDAQNPDLYAAGGDVNSSFLPWDLDSFLYSDSQAAAWVPDPTDATENSLHSRYKRTPQESQFRELNRLAYQTYVDDPARPGRHDLARDLVETWYGDAVDGPTFQNRVPAEWSADAAAQNIYRTVFAQHCRMCHVAHVPNVSTQTGEYQPYVGCNATPRITQYGSNSPGQIAFGCYDQFVAAGNLISVLQRGVMPNARLTMDRYWVSGSGDSPAKVLATHLQSVTGRTDLLNNAGNPVPPGRPVLDVEINDNQYENTPIEVARNAPVQIDGADSQLAATYAWDLCLLREGATDCSALPLVGGSTSQPSFTPRAAGDYRLTLTATSTLGATATQTYTARVLNRLPNIASCPTEQGAANNVQQPISLATCIQDGDGVSTVQIQNPTTMQWVSSITNTAYQAAVSGKVINFTHALTAIAPAALNYRVCDEDPADCATGLITVNIDSTLATTGDQFDACISNDIDDDCNVLPLTIAVNTLLANDTVLPSNDAVTLTILNQPAQGIVSPTTAVRNESIEYSSTTVNCDVTGANISNGTTPCTGARFRYMLTSGDGSTDSNESEIVVRVRATTSFSLTATGVTPLNTTFAACQGCHQTGGIGDDAWVRDANNATNSYNSINGSGLLDGATPEDAPIYSAPCLGTGHGTGFLNADQCEVVLQWVREGANLR</sequence>
<protein>
    <submittedName>
        <fullName evidence="6">Mono/diheme cytochrome c family protein</fullName>
    </submittedName>
</protein>
<keyword evidence="2 3" id="KW-0408">Iron</keyword>
<dbReference type="PROSITE" id="PS51257">
    <property type="entry name" value="PROKAR_LIPOPROTEIN"/>
    <property type="match status" value="1"/>
</dbReference>
<evidence type="ECO:0000259" key="5">
    <source>
        <dbReference type="PROSITE" id="PS51007"/>
    </source>
</evidence>
<dbReference type="SUPFAM" id="SSF49299">
    <property type="entry name" value="PKD domain"/>
    <property type="match status" value="1"/>
</dbReference>
<organism evidence="6 7">
    <name type="scientific">Povalibacter uvarum</name>
    <dbReference type="NCBI Taxonomy" id="732238"/>
    <lineage>
        <taxon>Bacteria</taxon>
        <taxon>Pseudomonadati</taxon>
        <taxon>Pseudomonadota</taxon>
        <taxon>Gammaproteobacteria</taxon>
        <taxon>Steroidobacterales</taxon>
        <taxon>Steroidobacteraceae</taxon>
        <taxon>Povalibacter</taxon>
    </lineage>
</organism>
<dbReference type="AlphaFoldDB" id="A0A841HI99"/>
<dbReference type="GO" id="GO:0009055">
    <property type="term" value="F:electron transfer activity"/>
    <property type="evidence" value="ECO:0007669"/>
    <property type="project" value="InterPro"/>
</dbReference>
<evidence type="ECO:0000256" key="3">
    <source>
        <dbReference type="PROSITE-ProRule" id="PRU00433"/>
    </source>
</evidence>